<keyword evidence="4" id="KW-1185">Reference proteome</keyword>
<reference evidence="4" key="1">
    <citation type="submission" date="2007-07" db="EMBL/GenBank/DDBJ databases">
        <title>Complete genome sequence of Campylobacter hominis ATCC BAA-381, a commensal isolated from the human gastrointestinal tract.</title>
        <authorList>
            <person name="Fouts D.E."/>
            <person name="Mongodin E.F."/>
            <person name="Puiu D."/>
            <person name="Sebastian Y."/>
            <person name="Miller W.G."/>
            <person name="Mandrell R.E."/>
            <person name="Nelson K.E."/>
        </authorList>
    </citation>
    <scope>NUCLEOTIDE SEQUENCE [LARGE SCALE GENOMIC DNA]</scope>
    <source>
        <strain evidence="4">ATCC BAA-381 / LMG 19568 / NCTC 13146 / CH001A</strain>
    </source>
</reference>
<organism evidence="3 4">
    <name type="scientific">Campylobacter hominis (strain ATCC BAA-381 / DSM 21671 / CCUG 45161 / LMG 19568 / NCTC 13146 / CH001A)</name>
    <dbReference type="NCBI Taxonomy" id="360107"/>
    <lineage>
        <taxon>Bacteria</taxon>
        <taxon>Pseudomonadati</taxon>
        <taxon>Campylobacterota</taxon>
        <taxon>Epsilonproteobacteria</taxon>
        <taxon>Campylobacterales</taxon>
        <taxon>Campylobacteraceae</taxon>
        <taxon>Campylobacter</taxon>
    </lineage>
</organism>
<dbReference type="Gene3D" id="3.30.230.30">
    <property type="entry name" value="Impact, N-terminal domain"/>
    <property type="match status" value="1"/>
</dbReference>
<dbReference type="RefSeq" id="WP_012108399.1">
    <property type="nucleotide sequence ID" value="NC_009714.1"/>
</dbReference>
<dbReference type="STRING" id="360107.CHAB381_0524"/>
<feature type="domain" description="Impact N-terminal" evidence="2">
    <location>
        <begin position="15"/>
        <end position="119"/>
    </location>
</feature>
<dbReference type="InterPro" id="IPR020568">
    <property type="entry name" value="Ribosomal_Su5_D2-typ_SF"/>
</dbReference>
<evidence type="ECO:0000313" key="3">
    <source>
        <dbReference type="EMBL" id="ABS51689.1"/>
    </source>
</evidence>
<dbReference type="GO" id="GO:0005737">
    <property type="term" value="C:cytoplasm"/>
    <property type="evidence" value="ECO:0007669"/>
    <property type="project" value="TreeGrafter"/>
</dbReference>
<name>A7I0S1_CAMHC</name>
<proteinExistence type="inferred from homology"/>
<gene>
    <name evidence="3" type="ordered locus">CHAB381_0524</name>
</gene>
<evidence type="ECO:0000256" key="1">
    <source>
        <dbReference type="ARBA" id="ARBA00007665"/>
    </source>
</evidence>
<comment type="similarity">
    <text evidence="1">Belongs to the IMPACT family.</text>
</comment>
<dbReference type="Pfam" id="PF01205">
    <property type="entry name" value="Impact_N"/>
    <property type="match status" value="1"/>
</dbReference>
<dbReference type="PANTHER" id="PTHR16301">
    <property type="entry name" value="IMPACT-RELATED"/>
    <property type="match status" value="1"/>
</dbReference>
<dbReference type="InterPro" id="IPR001498">
    <property type="entry name" value="Impact_N"/>
</dbReference>
<dbReference type="GO" id="GO:0006446">
    <property type="term" value="P:regulation of translational initiation"/>
    <property type="evidence" value="ECO:0007669"/>
    <property type="project" value="TreeGrafter"/>
</dbReference>
<dbReference type="PANTHER" id="PTHR16301:SF20">
    <property type="entry name" value="IMPACT FAMILY MEMBER YIGZ"/>
    <property type="match status" value="1"/>
</dbReference>
<evidence type="ECO:0000313" key="4">
    <source>
        <dbReference type="Proteomes" id="UP000002407"/>
    </source>
</evidence>
<evidence type="ECO:0000259" key="2">
    <source>
        <dbReference type="Pfam" id="PF01205"/>
    </source>
</evidence>
<dbReference type="AlphaFoldDB" id="A7I0S1"/>
<sequence length="191" mass="21905">MKIVCEKFSVINEIKKSKFIAVICPFDDFKAELKNLQKAHIKATHIVWAYRYLNEFNQIVENQNDDFEPKNSAGIPCLNALRGSELINTAIFVIRYFGGIKLGIGGIVRAYSSSANLAIKSAILKKFEIKKELKFFAPFSEISKIEYFFKMRNIEILKKFNEKGAEISAFLNETEALKFKNFSEKLIIEIS</sequence>
<dbReference type="EMBL" id="CP000776">
    <property type="protein sequence ID" value="ABS51689.1"/>
    <property type="molecule type" value="Genomic_DNA"/>
</dbReference>
<dbReference type="Proteomes" id="UP000002407">
    <property type="component" value="Chromosome"/>
</dbReference>
<dbReference type="OrthoDB" id="9813771at2"/>
<dbReference type="KEGG" id="cha:CHAB381_0524"/>
<dbReference type="eggNOG" id="COG1739">
    <property type="taxonomic scope" value="Bacteria"/>
</dbReference>
<protein>
    <submittedName>
        <fullName evidence="3">Thymidylate synthase</fullName>
    </submittedName>
</protein>
<accession>A7I0S1</accession>
<dbReference type="HOGENOM" id="CLU_083552_1_2_7"/>
<dbReference type="SUPFAM" id="SSF54211">
    <property type="entry name" value="Ribosomal protein S5 domain 2-like"/>
    <property type="match status" value="1"/>
</dbReference>
<dbReference type="InterPro" id="IPR036956">
    <property type="entry name" value="Impact_N_sf"/>
</dbReference>
<dbReference type="InterPro" id="IPR023582">
    <property type="entry name" value="Impact"/>
</dbReference>